<evidence type="ECO:0000313" key="2">
    <source>
        <dbReference type="Proteomes" id="UP000255239"/>
    </source>
</evidence>
<reference evidence="1 2" key="1">
    <citation type="submission" date="2018-06" db="EMBL/GenBank/DDBJ databases">
        <authorList>
            <consortium name="Pathogen Informatics"/>
            <person name="Doyle S."/>
        </authorList>
    </citation>
    <scope>NUCLEOTIDE SEQUENCE [LARGE SCALE GENOMIC DNA]</scope>
    <source>
        <strain evidence="1 2">NCTC11679</strain>
    </source>
</reference>
<sequence length="177" mass="20469">MVVWRKIPLQNETITFKHDLNFSHHRLLNPDPVSALAHIRKKHIEDQAMRTHKLNKSRKLYRSDNTTTRHYSINPGGSIAGGEIVKKPKTSCWQSARQCMAGKREAATIPHCFTFSSNRLANRGIRYSAKYVVVLIQQSLFSGWSRCMSIRKEIWYVSVTAAFIRACLLMEMESYNR</sequence>
<dbReference type="Proteomes" id="UP000255239">
    <property type="component" value="Unassembled WGS sequence"/>
</dbReference>
<organism evidence="1 2">
    <name type="scientific">Klebsiella pneumoniae</name>
    <dbReference type="NCBI Taxonomy" id="573"/>
    <lineage>
        <taxon>Bacteria</taxon>
        <taxon>Pseudomonadati</taxon>
        <taxon>Pseudomonadota</taxon>
        <taxon>Gammaproteobacteria</taxon>
        <taxon>Enterobacterales</taxon>
        <taxon>Enterobacteriaceae</taxon>
        <taxon>Klebsiella/Raoultella group</taxon>
        <taxon>Klebsiella</taxon>
        <taxon>Klebsiella pneumoniae complex</taxon>
    </lineage>
</organism>
<dbReference type="EMBL" id="UGMG01000002">
    <property type="protein sequence ID" value="STX11525.1"/>
    <property type="molecule type" value="Genomic_DNA"/>
</dbReference>
<dbReference type="AlphaFoldDB" id="A0A378H6J5"/>
<protein>
    <submittedName>
        <fullName evidence="1">Uncharacterized protein</fullName>
    </submittedName>
</protein>
<gene>
    <name evidence="1" type="ORF">NCTC11679_05982</name>
</gene>
<evidence type="ECO:0000313" key="1">
    <source>
        <dbReference type="EMBL" id="STX11525.1"/>
    </source>
</evidence>
<proteinExistence type="predicted"/>
<name>A0A378H6J5_KLEPN</name>
<accession>A0A378H6J5</accession>